<dbReference type="Pfam" id="PF07291">
    <property type="entry name" value="MauE"/>
    <property type="match status" value="1"/>
</dbReference>
<evidence type="ECO:0000313" key="8">
    <source>
        <dbReference type="Proteomes" id="UP000184028"/>
    </source>
</evidence>
<name>A0A1M7MF63_9FLAO</name>
<dbReference type="RefSeq" id="WP_073075524.1">
    <property type="nucleotide sequence ID" value="NZ_FRBT01000012.1"/>
</dbReference>
<dbReference type="GO" id="GO:0016020">
    <property type="term" value="C:membrane"/>
    <property type="evidence" value="ECO:0007669"/>
    <property type="project" value="UniProtKB-SubCell"/>
</dbReference>
<evidence type="ECO:0000256" key="2">
    <source>
        <dbReference type="ARBA" id="ARBA00022692"/>
    </source>
</evidence>
<evidence type="ECO:0000256" key="4">
    <source>
        <dbReference type="ARBA" id="ARBA00023136"/>
    </source>
</evidence>
<feature type="transmembrane region" description="Helical" evidence="5">
    <location>
        <begin position="151"/>
        <end position="174"/>
    </location>
</feature>
<dbReference type="EMBL" id="FRBT01000012">
    <property type="protein sequence ID" value="SHM89488.1"/>
    <property type="molecule type" value="Genomic_DNA"/>
</dbReference>
<keyword evidence="2 5" id="KW-0812">Transmembrane</keyword>
<accession>A0A1M7MF63</accession>
<feature type="domain" description="Methylamine utilisation protein MauE" evidence="6">
    <location>
        <begin position="10"/>
        <end position="135"/>
    </location>
</feature>
<evidence type="ECO:0000259" key="6">
    <source>
        <dbReference type="Pfam" id="PF07291"/>
    </source>
</evidence>
<keyword evidence="3 5" id="KW-1133">Transmembrane helix</keyword>
<sequence length="507" mass="57707">MRLNTKIQTLLLEFICLLYILLFVYAGISKLLDFENFQVQLGQSPLLSAFAGVIAWIVPALELFIALLIFVKKWRIIGLFSAFSLMVMFTTYIYIILNYSSFVPCSCGGILEKLGWTEHLFFNLVFIMLAAAGILLLAVEVPKVYFISKPAALASAFSITILFSIGIVALLFMLSEDIIHHRNNFVRRFAGTATKVYDINLKFSSYYFAGASKDKIYLGNHTAPLLVTVLDTALHRRNEFKIHPNRTDFLFQSVQIRILPPNFYLIDGSVPVIYNGNINNWEAQVKWNGSTTFSHYQLIDSLKLAFRSNSNINGESILGSLYFGSKPKISFNKNLLQKQIDGIFDVDGTLHYDKNIQKLVYIYLYRNEFIVADSLLNLGYRGKTIDTVSKAQIKVATVTSRQEMKFSAPPVIVNKTSAVCKNLLFVNSALLGKYEPEEMWKDASVIDIYDLNTNSYKGSFYIYHIKNEKLKNFFILGNNFYGFIGPYLVHYKLSSKLINSYQNISQK</sequence>
<keyword evidence="8" id="KW-1185">Reference proteome</keyword>
<organism evidence="7 8">
    <name type="scientific">Flavobacterium chilense</name>
    <dbReference type="NCBI Taxonomy" id="946677"/>
    <lineage>
        <taxon>Bacteria</taxon>
        <taxon>Pseudomonadati</taxon>
        <taxon>Bacteroidota</taxon>
        <taxon>Flavobacteriia</taxon>
        <taxon>Flavobacteriales</taxon>
        <taxon>Flavobacteriaceae</taxon>
        <taxon>Flavobacterium</taxon>
    </lineage>
</organism>
<reference evidence="8" key="1">
    <citation type="submission" date="2016-11" db="EMBL/GenBank/DDBJ databases">
        <authorList>
            <person name="Varghese N."/>
            <person name="Submissions S."/>
        </authorList>
    </citation>
    <scope>NUCLEOTIDE SEQUENCE [LARGE SCALE GENOMIC DNA]</scope>
    <source>
        <strain evidence="8">DSM 24724</strain>
    </source>
</reference>
<protein>
    <submittedName>
        <fullName evidence="7">Uncharacterized membrane protein YphA, DoxX/SURF4 family</fullName>
    </submittedName>
</protein>
<feature type="transmembrane region" description="Helical" evidence="5">
    <location>
        <begin position="48"/>
        <end position="70"/>
    </location>
</feature>
<dbReference type="GO" id="GO:0030416">
    <property type="term" value="P:methylamine metabolic process"/>
    <property type="evidence" value="ECO:0007669"/>
    <property type="project" value="InterPro"/>
</dbReference>
<dbReference type="Proteomes" id="UP000184028">
    <property type="component" value="Unassembled WGS sequence"/>
</dbReference>
<evidence type="ECO:0000256" key="1">
    <source>
        <dbReference type="ARBA" id="ARBA00004141"/>
    </source>
</evidence>
<keyword evidence="4 5" id="KW-0472">Membrane</keyword>
<dbReference type="InterPro" id="IPR009908">
    <property type="entry name" value="Methylamine_util_MauE"/>
</dbReference>
<evidence type="ECO:0000256" key="3">
    <source>
        <dbReference type="ARBA" id="ARBA00022989"/>
    </source>
</evidence>
<feature type="transmembrane region" description="Helical" evidence="5">
    <location>
        <begin position="77"/>
        <end position="100"/>
    </location>
</feature>
<comment type="subcellular location">
    <subcellularLocation>
        <location evidence="1">Membrane</location>
        <topology evidence="1">Multi-pass membrane protein</topology>
    </subcellularLocation>
</comment>
<dbReference type="STRING" id="946677.SAMN05444484_11271"/>
<feature type="transmembrane region" description="Helical" evidence="5">
    <location>
        <begin position="7"/>
        <end position="28"/>
    </location>
</feature>
<feature type="transmembrane region" description="Helical" evidence="5">
    <location>
        <begin position="120"/>
        <end position="139"/>
    </location>
</feature>
<evidence type="ECO:0000256" key="5">
    <source>
        <dbReference type="SAM" id="Phobius"/>
    </source>
</evidence>
<proteinExistence type="predicted"/>
<dbReference type="AlphaFoldDB" id="A0A1M7MF63"/>
<gene>
    <name evidence="7" type="ORF">SAMN05444484_11271</name>
</gene>
<evidence type="ECO:0000313" key="7">
    <source>
        <dbReference type="EMBL" id="SHM89488.1"/>
    </source>
</evidence>